<dbReference type="AlphaFoldDB" id="A0A7X0PIP5"/>
<name>A0A7X0PIP5_9BURK</name>
<proteinExistence type="predicted"/>
<protein>
    <submittedName>
        <fullName evidence="2">Uncharacterized protein</fullName>
    </submittedName>
</protein>
<dbReference type="RefSeq" id="WP_184862154.1">
    <property type="nucleotide sequence ID" value="NZ_JACHLK010000012.1"/>
</dbReference>
<keyword evidence="3" id="KW-1185">Reference proteome</keyword>
<feature type="signal peptide" evidence="1">
    <location>
        <begin position="1"/>
        <end position="23"/>
    </location>
</feature>
<gene>
    <name evidence="2" type="ORF">HNP48_005004</name>
</gene>
<dbReference type="Proteomes" id="UP000575083">
    <property type="component" value="Unassembled WGS sequence"/>
</dbReference>
<accession>A0A7X0PIP5</accession>
<dbReference type="EMBL" id="JACHLK010000012">
    <property type="protein sequence ID" value="MBB6562294.1"/>
    <property type="molecule type" value="Genomic_DNA"/>
</dbReference>
<feature type="chain" id="PRO_5030836123" evidence="1">
    <location>
        <begin position="24"/>
        <end position="121"/>
    </location>
</feature>
<evidence type="ECO:0000256" key="1">
    <source>
        <dbReference type="SAM" id="SignalP"/>
    </source>
</evidence>
<evidence type="ECO:0000313" key="3">
    <source>
        <dbReference type="Proteomes" id="UP000575083"/>
    </source>
</evidence>
<keyword evidence="1" id="KW-0732">Signal</keyword>
<organism evidence="2 3">
    <name type="scientific">Acidovorax soli</name>
    <dbReference type="NCBI Taxonomy" id="592050"/>
    <lineage>
        <taxon>Bacteria</taxon>
        <taxon>Pseudomonadati</taxon>
        <taxon>Pseudomonadota</taxon>
        <taxon>Betaproteobacteria</taxon>
        <taxon>Burkholderiales</taxon>
        <taxon>Comamonadaceae</taxon>
        <taxon>Acidovorax</taxon>
    </lineage>
</organism>
<sequence>MSKTFRSMAAALLLAGASGAGMAAGGPLDGVYQCAVAGTGVFITVSGQPSGPSMFTIAALGPANALYGYGMGTATASSFTGTTSFNLPFNLSVSQGNLIGSMGVLQGNTAAQLPVNCAKLF</sequence>
<evidence type="ECO:0000313" key="2">
    <source>
        <dbReference type="EMBL" id="MBB6562294.1"/>
    </source>
</evidence>
<comment type="caution">
    <text evidence="2">The sequence shown here is derived from an EMBL/GenBank/DDBJ whole genome shotgun (WGS) entry which is preliminary data.</text>
</comment>
<reference evidence="2 3" key="1">
    <citation type="submission" date="2020-08" db="EMBL/GenBank/DDBJ databases">
        <title>Functional genomics of gut bacteria from endangered species of beetles.</title>
        <authorList>
            <person name="Carlos-Shanley C."/>
        </authorList>
    </citation>
    <scope>NUCLEOTIDE SEQUENCE [LARGE SCALE GENOMIC DNA]</scope>
    <source>
        <strain evidence="2 3">S00198</strain>
    </source>
</reference>